<accession>A0A5A8E9G2</accession>
<feature type="region of interest" description="Disordered" evidence="1">
    <location>
        <begin position="92"/>
        <end position="144"/>
    </location>
</feature>
<dbReference type="GO" id="GO:0005737">
    <property type="term" value="C:cytoplasm"/>
    <property type="evidence" value="ECO:0007669"/>
    <property type="project" value="TreeGrafter"/>
</dbReference>
<proteinExistence type="predicted"/>
<evidence type="ECO:0000256" key="1">
    <source>
        <dbReference type="SAM" id="MobiDB-lite"/>
    </source>
</evidence>
<sequence>MLRQADVTHEAVTRIRDDDGLRDAEWRDSTRHIRHRVRPLPRVAASAIHLPENAWLARGTSPFVVTGVFEHWSALRREAMAAKEQGRALRRRLKDITNKSSVGQDPISGRDGGDVSGREGASGQLTTSVGAPGSAGGSGTDSAAGARAEAELRYRIARLRAERLQARGHSGAGSRPTSWGVTHQQWGLDWLVNALGDASADYYPGNLKLNGHPTIVPFRTAVQALGSAGPQTSPYIQLNAGAGHWYGHLAPRMGPLTPMFTSDEDWIDGCLGDAAADPDGHGGETEGGRVRGKDRRRRLASGPASLGRASKHERPPPARAGVSGGGPQRGLVSEHFLTTHWRMLLVGRKGSGMFNHKDTLQTTSYQLQLQGAKRWHLCSPVHDRVLDALGNAFATDNGGAGRLSLFRPDYGRYPSLRSLDCFVDDVMEGEAVFYPREFWHETDNLYDWTVSLSGSLVGPRNGAHLARQLRASCADAAASEGGRRAAGSQSAPLDFIQPSADLCRHYERCLQWWEDGFGLATHRWVPAAAGSNATAAWLRSPAAADMRAAARREDRGAVSRAVGRPSQDPGRAQGLQGWVASATAMEAAAAARPADRCLLSDHEAMVAVLRDKGRSRSLGDARRS</sequence>
<dbReference type="AlphaFoldDB" id="A0A5A8E9G2"/>
<dbReference type="PANTHER" id="PTHR12480">
    <property type="entry name" value="ARGININE DEMETHYLASE AND LYSYL-HYDROXYLASE JMJD"/>
    <property type="match status" value="1"/>
</dbReference>
<dbReference type="PROSITE" id="PS51184">
    <property type="entry name" value="JMJC"/>
    <property type="match status" value="1"/>
</dbReference>
<feature type="compositionally biased region" description="Basic and acidic residues" evidence="1">
    <location>
        <begin position="278"/>
        <end position="291"/>
    </location>
</feature>
<dbReference type="PANTHER" id="PTHR12480:SF35">
    <property type="entry name" value="TRANSCRIPTION FACTOR JUMONJI, JMJC DOMAIN-CONTAINING PROTEIN"/>
    <property type="match status" value="1"/>
</dbReference>
<comment type="caution">
    <text evidence="3">The sequence shown here is derived from an EMBL/GenBank/DDBJ whole genome shotgun (WGS) entry which is preliminary data.</text>
</comment>
<organism evidence="3">
    <name type="scientific">Cafeteria roenbergensis</name>
    <name type="common">Marine flagellate</name>
    <dbReference type="NCBI Taxonomy" id="33653"/>
    <lineage>
        <taxon>Eukaryota</taxon>
        <taxon>Sar</taxon>
        <taxon>Stramenopiles</taxon>
        <taxon>Bigyra</taxon>
        <taxon>Opalozoa</taxon>
        <taxon>Bicosoecida</taxon>
        <taxon>Cafeteriaceae</taxon>
        <taxon>Cafeteria</taxon>
    </lineage>
</organism>
<gene>
    <name evidence="3" type="ORF">FNF27_05976</name>
</gene>
<dbReference type="Gene3D" id="2.60.120.650">
    <property type="entry name" value="Cupin"/>
    <property type="match status" value="1"/>
</dbReference>
<dbReference type="InterPro" id="IPR041667">
    <property type="entry name" value="Cupin_8"/>
</dbReference>
<dbReference type="EMBL" id="VLTO01000047">
    <property type="protein sequence ID" value="KAA0172501.1"/>
    <property type="molecule type" value="Genomic_DNA"/>
</dbReference>
<dbReference type="InterPro" id="IPR050910">
    <property type="entry name" value="JMJD6_ArgDemeth/LysHydrox"/>
</dbReference>
<dbReference type="Proteomes" id="UP000322899">
    <property type="component" value="Unassembled WGS sequence"/>
</dbReference>
<evidence type="ECO:0000313" key="3">
    <source>
        <dbReference type="EMBL" id="KAA0172501.1"/>
    </source>
</evidence>
<evidence type="ECO:0000259" key="2">
    <source>
        <dbReference type="PROSITE" id="PS51184"/>
    </source>
</evidence>
<dbReference type="Pfam" id="PF13621">
    <property type="entry name" value="Cupin_8"/>
    <property type="match status" value="1"/>
</dbReference>
<feature type="domain" description="JmjC" evidence="2">
    <location>
        <begin position="304"/>
        <end position="473"/>
    </location>
</feature>
<dbReference type="InterPro" id="IPR003347">
    <property type="entry name" value="JmjC_dom"/>
</dbReference>
<dbReference type="SUPFAM" id="SSF51197">
    <property type="entry name" value="Clavaminate synthase-like"/>
    <property type="match status" value="1"/>
</dbReference>
<protein>
    <recommendedName>
        <fullName evidence="2">JmjC domain-containing protein</fullName>
    </recommendedName>
</protein>
<reference evidence="3" key="1">
    <citation type="submission" date="2019-07" db="EMBL/GenBank/DDBJ databases">
        <title>Genomes of Cafeteria roenbergensis.</title>
        <authorList>
            <person name="Fischer M.G."/>
            <person name="Hackl T."/>
            <person name="Roman M."/>
        </authorList>
    </citation>
    <scope>NUCLEOTIDE SEQUENCE [LARGE SCALE GENOMIC DNA]</scope>
    <source>
        <strain evidence="3">E4-10P</strain>
    </source>
</reference>
<feature type="region of interest" description="Disordered" evidence="1">
    <location>
        <begin position="271"/>
        <end position="329"/>
    </location>
</feature>
<name>A0A5A8E9G2_CAFRO</name>